<evidence type="ECO:0000256" key="10">
    <source>
        <dbReference type="PIRSR" id="PIRSR001558-1"/>
    </source>
</evidence>
<evidence type="ECO:0000256" key="7">
    <source>
        <dbReference type="ARBA" id="ARBA00022840"/>
    </source>
</evidence>
<feature type="binding site" evidence="12">
    <location>
        <begin position="126"/>
        <end position="128"/>
    </location>
    <ligand>
        <name>substrate</name>
    </ligand>
</feature>
<feature type="binding site" evidence="10">
    <location>
        <position position="337"/>
    </location>
    <ligand>
        <name>ATP</name>
        <dbReference type="ChEBI" id="CHEBI:30616"/>
    </ligand>
</feature>
<dbReference type="GO" id="GO:0004363">
    <property type="term" value="F:glutathione synthase activity"/>
    <property type="evidence" value="ECO:0007669"/>
    <property type="project" value="UniProtKB-UniRule"/>
</dbReference>
<feature type="binding site" evidence="12">
    <location>
        <begin position="103"/>
        <end position="106"/>
    </location>
    <ligand>
        <name>substrate</name>
    </ligand>
</feature>
<accession>A0A9N8ZZ93</accession>
<dbReference type="Gene3D" id="1.10.1080.10">
    <property type="entry name" value="Glutathione Synthetase, Chain A, domain 3"/>
    <property type="match status" value="1"/>
</dbReference>
<dbReference type="GO" id="GO:0005524">
    <property type="term" value="F:ATP binding"/>
    <property type="evidence" value="ECO:0007669"/>
    <property type="project" value="UniProtKB-UniRule"/>
</dbReference>
<proteinExistence type="inferred from homology"/>
<feature type="binding site" evidence="10">
    <location>
        <position position="132"/>
    </location>
    <ligand>
        <name>substrate</name>
    </ligand>
</feature>
<dbReference type="PIRSF" id="PIRSF001558">
    <property type="entry name" value="GSHase"/>
    <property type="match status" value="1"/>
</dbReference>
<feature type="binding site" evidence="12">
    <location>
        <begin position="181"/>
        <end position="184"/>
    </location>
    <ligand>
        <name>substrate</name>
    </ligand>
</feature>
<dbReference type="EC" id="6.3.2.3" evidence="9"/>
<feature type="domain" description="Glutathione synthase substrate-binding" evidence="13">
    <location>
        <begin position="118"/>
        <end position="217"/>
    </location>
</feature>
<gene>
    <name evidence="14" type="ORF">DEBURN_LOCUS5212</name>
</gene>
<keyword evidence="8 9" id="KW-0460">Magnesium</keyword>
<evidence type="ECO:0000256" key="11">
    <source>
        <dbReference type="PIRSR" id="PIRSR001558-2"/>
    </source>
</evidence>
<feature type="binding site" evidence="10">
    <location>
        <begin position="278"/>
        <end position="287"/>
    </location>
    <ligand>
        <name>ATP</name>
        <dbReference type="ChEBI" id="CHEBI:30616"/>
    </ligand>
</feature>
<keyword evidence="4 9" id="KW-0317">Glutathione biosynthesis</keyword>
<dbReference type="GO" id="GO:0043295">
    <property type="term" value="F:glutathione binding"/>
    <property type="evidence" value="ECO:0007669"/>
    <property type="project" value="UniProtKB-UniRule"/>
</dbReference>
<dbReference type="Gene3D" id="3.30.1490.50">
    <property type="match status" value="1"/>
</dbReference>
<dbReference type="InterPro" id="IPR005615">
    <property type="entry name" value="Glutathione_synthase"/>
</dbReference>
<keyword evidence="15" id="KW-1185">Reference proteome</keyword>
<organism evidence="14 15">
    <name type="scientific">Diversispora eburnea</name>
    <dbReference type="NCBI Taxonomy" id="1213867"/>
    <lineage>
        <taxon>Eukaryota</taxon>
        <taxon>Fungi</taxon>
        <taxon>Fungi incertae sedis</taxon>
        <taxon>Mucoromycota</taxon>
        <taxon>Glomeromycotina</taxon>
        <taxon>Glomeromycetes</taxon>
        <taxon>Diversisporales</taxon>
        <taxon>Diversisporaceae</taxon>
        <taxon>Diversispora</taxon>
    </lineage>
</organism>
<dbReference type="AlphaFoldDB" id="A0A9N8ZZ93"/>
<evidence type="ECO:0000256" key="6">
    <source>
        <dbReference type="ARBA" id="ARBA00022741"/>
    </source>
</evidence>
<dbReference type="PANTHER" id="PTHR11130:SF0">
    <property type="entry name" value="GLUTATHIONE SYNTHETASE"/>
    <property type="match status" value="1"/>
</dbReference>
<feature type="binding site" evidence="10">
    <location>
        <begin position="311"/>
        <end position="314"/>
    </location>
    <ligand>
        <name>ATP</name>
        <dbReference type="ChEBI" id="CHEBI:30616"/>
    </ligand>
</feature>
<dbReference type="PANTHER" id="PTHR11130">
    <property type="entry name" value="GLUTATHIONE SYNTHETASE"/>
    <property type="match status" value="1"/>
</dbReference>
<dbReference type="Gene3D" id="3.40.50.1760">
    <property type="entry name" value="Glutathione synthase, substrate-binding domain superfamily, eukaryotic"/>
    <property type="match status" value="1"/>
</dbReference>
<dbReference type="InterPro" id="IPR014042">
    <property type="entry name" value="Glutathione_synthase_a-hlx"/>
</dbReference>
<feature type="binding site" evidence="11">
    <location>
        <position position="101"/>
    </location>
    <ligand>
        <name>Mg(2+)</name>
        <dbReference type="ChEBI" id="CHEBI:18420"/>
    </ligand>
</feature>
<feature type="binding site" evidence="12">
    <location>
        <begin position="373"/>
        <end position="374"/>
    </location>
    <ligand>
        <name>substrate</name>
    </ligand>
</feature>
<keyword evidence="5 9" id="KW-0479">Metal-binding</keyword>
<dbReference type="OrthoDB" id="2020073at2759"/>
<dbReference type="InterPro" id="IPR037013">
    <property type="entry name" value="GSH-S_sub-bd_sf"/>
</dbReference>
<evidence type="ECO:0000256" key="12">
    <source>
        <dbReference type="PIRSR" id="PIRSR001558-3"/>
    </source>
</evidence>
<dbReference type="Pfam" id="PF03199">
    <property type="entry name" value="GSH_synthase"/>
    <property type="match status" value="1"/>
</dbReference>
<comment type="caution">
    <text evidence="14">The sequence shown here is derived from an EMBL/GenBank/DDBJ whole genome shotgun (WGS) entry which is preliminary data.</text>
</comment>
<protein>
    <recommendedName>
        <fullName evidence="9">Glutathione synthetase</fullName>
        <shortName evidence="9">GSH-S</shortName>
        <ecNumber evidence="9">6.3.2.3</ecNumber>
    </recommendedName>
</protein>
<dbReference type="Proteomes" id="UP000789706">
    <property type="component" value="Unassembled WGS sequence"/>
</dbReference>
<dbReference type="GO" id="GO:0005829">
    <property type="term" value="C:cytosol"/>
    <property type="evidence" value="ECO:0007669"/>
    <property type="project" value="TreeGrafter"/>
</dbReference>
<evidence type="ECO:0000256" key="8">
    <source>
        <dbReference type="ARBA" id="ARBA00022842"/>
    </source>
</evidence>
<sequence length="386" mass="43585">MTNFSKYPPQTSQKNLQILLESAIDWSLAHVIHAPISLFPSPFPRKQFELALELQPIFNRLFFELSQNHEFIKDVIEESDYILHVSSNNQDEAHIQQVEFNTIASSFSTLPENDSMNILMVVQPTERNIFDQRWIEYTLLKNHKVHLIRKDLLEISQEGKLDPITKALIIDGKEISVTYFRSGYSPHDHLSDEDWNARLLIERSKSIKCPTAAYQLVGAKKVQQVLAAPGVLERYIPDPLEVKKLRSCFAGLYPLDSSPEGEKAAKAALENPERYVMKPQREGGGNNLYAKDIPQFLSKLTPSERSSYILMDLIKPPSMKNIILLRGEMVEGEIISELGVYGIIIGKGKEVIVNERGGHLLRTKGKETNEGGVATGYAVVDSPLLF</sequence>
<comment type="similarity">
    <text evidence="2 9">Belongs to the eukaryotic GSH synthase family.</text>
</comment>
<feature type="binding site" evidence="10">
    <location>
        <position position="220"/>
    </location>
    <ligand>
        <name>substrate</name>
    </ligand>
</feature>
<dbReference type="FunFam" id="3.30.1490.50:FF:000002">
    <property type="entry name" value="Glutathione synthetase"/>
    <property type="match status" value="1"/>
</dbReference>
<evidence type="ECO:0000313" key="15">
    <source>
        <dbReference type="Proteomes" id="UP000789706"/>
    </source>
</evidence>
<dbReference type="SUPFAM" id="SSF56059">
    <property type="entry name" value="Glutathione synthetase ATP-binding domain-like"/>
    <property type="match status" value="1"/>
</dbReference>
<reference evidence="14" key="1">
    <citation type="submission" date="2021-06" db="EMBL/GenBank/DDBJ databases">
        <authorList>
            <person name="Kallberg Y."/>
            <person name="Tangrot J."/>
            <person name="Rosling A."/>
        </authorList>
    </citation>
    <scope>NUCLEOTIDE SEQUENCE</scope>
    <source>
        <strain evidence="14">AZ414A</strain>
    </source>
</reference>
<feature type="binding site" evidence="11">
    <location>
        <position position="99"/>
    </location>
    <ligand>
        <name>Mg(2+)</name>
        <dbReference type="ChEBI" id="CHEBI:18420"/>
    </ligand>
</feature>
<dbReference type="Pfam" id="PF03917">
    <property type="entry name" value="GSH_synth_ATP"/>
    <property type="match status" value="1"/>
</dbReference>
<dbReference type="InterPro" id="IPR004887">
    <property type="entry name" value="GSH_synth_subst-bd"/>
</dbReference>
<feature type="binding site" evidence="10">
    <location>
        <position position="370"/>
    </location>
    <ligand>
        <name>ATP</name>
        <dbReference type="ChEBI" id="CHEBI:30616"/>
    </ligand>
</feature>
<comment type="cofactor">
    <cofactor evidence="9 11">
        <name>Mg(2+)</name>
        <dbReference type="ChEBI" id="CHEBI:18420"/>
    </cofactor>
    <text evidence="9 11">Binds 1 Mg(2+) ion per subunit.</text>
</comment>
<dbReference type="Gene3D" id="3.30.470.20">
    <property type="entry name" value="ATP-grasp fold, B domain"/>
    <property type="match status" value="1"/>
</dbReference>
<evidence type="ECO:0000259" key="13">
    <source>
        <dbReference type="Pfam" id="PF03199"/>
    </source>
</evidence>
<comment type="catalytic activity">
    <reaction evidence="9">
        <text>gamma-L-glutamyl-L-cysteine + glycine + ATP = glutathione + ADP + phosphate + H(+)</text>
        <dbReference type="Rhea" id="RHEA:13557"/>
        <dbReference type="ChEBI" id="CHEBI:15378"/>
        <dbReference type="ChEBI" id="CHEBI:30616"/>
        <dbReference type="ChEBI" id="CHEBI:43474"/>
        <dbReference type="ChEBI" id="CHEBI:57305"/>
        <dbReference type="ChEBI" id="CHEBI:57925"/>
        <dbReference type="ChEBI" id="CHEBI:58173"/>
        <dbReference type="ChEBI" id="CHEBI:456216"/>
        <dbReference type="EC" id="6.3.2.3"/>
    </reaction>
</comment>
<feature type="binding site" evidence="11">
    <location>
        <position position="282"/>
    </location>
    <ligand>
        <name>Mg(2+)</name>
        <dbReference type="ChEBI" id="CHEBI:18420"/>
    </ligand>
</feature>
<keyword evidence="7 9" id="KW-0067">ATP-binding</keyword>
<comment type="pathway">
    <text evidence="1 9">Sulfur metabolism; glutathione biosynthesis; glutathione from L-cysteine and L-glutamate: step 2/2.</text>
</comment>
<dbReference type="GO" id="GO:0000287">
    <property type="term" value="F:magnesium ion binding"/>
    <property type="evidence" value="ECO:0007669"/>
    <property type="project" value="UniProtKB-UniRule"/>
</dbReference>
<dbReference type="EMBL" id="CAJVPK010000449">
    <property type="protein sequence ID" value="CAG8511745.1"/>
    <property type="molecule type" value="Genomic_DNA"/>
</dbReference>
<evidence type="ECO:0000256" key="4">
    <source>
        <dbReference type="ARBA" id="ARBA00022684"/>
    </source>
</evidence>
<evidence type="ECO:0000256" key="3">
    <source>
        <dbReference type="ARBA" id="ARBA00022598"/>
    </source>
</evidence>
<evidence type="ECO:0000256" key="2">
    <source>
        <dbReference type="ARBA" id="ARBA00010385"/>
    </source>
</evidence>
<keyword evidence="6 9" id="KW-0547">Nucleotide-binding</keyword>
<dbReference type="InterPro" id="IPR014709">
    <property type="entry name" value="Glutathione_synthase_C_euk"/>
</dbReference>
<evidence type="ECO:0000256" key="1">
    <source>
        <dbReference type="ARBA" id="ARBA00004965"/>
    </source>
</evidence>
<feature type="binding site" evidence="10">
    <location>
        <position position="364"/>
    </location>
    <ligand>
        <name>ATP</name>
        <dbReference type="ChEBI" id="CHEBI:30616"/>
    </ligand>
</feature>
<evidence type="ECO:0000256" key="9">
    <source>
        <dbReference type="PIRNR" id="PIRNR001558"/>
    </source>
</evidence>
<evidence type="ECO:0000256" key="5">
    <source>
        <dbReference type="ARBA" id="ARBA00022723"/>
    </source>
</evidence>
<name>A0A9N8ZZ93_9GLOM</name>
<feature type="binding site" evidence="10">
    <location>
        <position position="289"/>
    </location>
    <ligand>
        <name>ATP</name>
        <dbReference type="ChEBI" id="CHEBI:30616"/>
    </ligand>
</feature>
<feature type="binding site" evidence="10">
    <location>
        <position position="99"/>
    </location>
    <ligand>
        <name>ATP</name>
        <dbReference type="ChEBI" id="CHEBI:30616"/>
    </ligand>
</feature>
<keyword evidence="3 9" id="KW-0436">Ligase</keyword>
<evidence type="ECO:0000313" key="14">
    <source>
        <dbReference type="EMBL" id="CAG8511745.1"/>
    </source>
</evidence>
<dbReference type="NCBIfam" id="TIGR01986">
    <property type="entry name" value="glut_syn_euk"/>
    <property type="match status" value="1"/>
</dbReference>
<feature type="binding site" evidence="10">
    <location>
        <position position="362"/>
    </location>
    <ligand>
        <name>substrate</name>
    </ligand>
</feature>